<evidence type="ECO:0000256" key="1">
    <source>
        <dbReference type="SAM" id="MobiDB-lite"/>
    </source>
</evidence>
<reference evidence="2 3" key="1">
    <citation type="journal article" date="2019" name="Int. J. Syst. Evol. Microbiol.">
        <title>The Global Catalogue of Microorganisms (GCM) 10K type strain sequencing project: providing services to taxonomists for standard genome sequencing and annotation.</title>
        <authorList>
            <consortium name="The Broad Institute Genomics Platform"/>
            <consortium name="The Broad Institute Genome Sequencing Center for Infectious Disease"/>
            <person name="Wu L."/>
            <person name="Ma J."/>
        </authorList>
    </citation>
    <scope>NUCLEOTIDE SEQUENCE [LARGE SCALE GENOMIC DNA]</scope>
    <source>
        <strain evidence="2 3">JCM 9383</strain>
    </source>
</reference>
<feature type="region of interest" description="Disordered" evidence="1">
    <location>
        <begin position="89"/>
        <end position="110"/>
    </location>
</feature>
<name>A0ABN3VJU8_9PSEU</name>
<dbReference type="Proteomes" id="UP001500979">
    <property type="component" value="Unassembled WGS sequence"/>
</dbReference>
<comment type="caution">
    <text evidence="2">The sequence shown here is derived from an EMBL/GenBank/DDBJ whole genome shotgun (WGS) entry which is preliminary data.</text>
</comment>
<dbReference type="RefSeq" id="WP_344684157.1">
    <property type="nucleotide sequence ID" value="NZ_BAAAUX010000022.1"/>
</dbReference>
<dbReference type="InterPro" id="IPR025680">
    <property type="entry name" value="DddI"/>
</dbReference>
<evidence type="ECO:0000313" key="2">
    <source>
        <dbReference type="EMBL" id="GAA2810811.1"/>
    </source>
</evidence>
<dbReference type="EMBL" id="BAAAUX010000022">
    <property type="protein sequence ID" value="GAA2810811.1"/>
    <property type="molecule type" value="Genomic_DNA"/>
</dbReference>
<proteinExistence type="predicted"/>
<evidence type="ECO:0008006" key="4">
    <source>
        <dbReference type="Google" id="ProtNLM"/>
    </source>
</evidence>
<protein>
    <recommendedName>
        <fullName evidence="4">Immunity protein Imm1</fullName>
    </recommendedName>
</protein>
<organism evidence="2 3">
    <name type="scientific">Saccharopolyspora taberi</name>
    <dbReference type="NCBI Taxonomy" id="60895"/>
    <lineage>
        <taxon>Bacteria</taxon>
        <taxon>Bacillati</taxon>
        <taxon>Actinomycetota</taxon>
        <taxon>Actinomycetes</taxon>
        <taxon>Pseudonocardiales</taxon>
        <taxon>Pseudonocardiaceae</taxon>
        <taxon>Saccharopolyspora</taxon>
    </lineage>
</organism>
<evidence type="ECO:0000313" key="3">
    <source>
        <dbReference type="Proteomes" id="UP001500979"/>
    </source>
</evidence>
<keyword evidence="3" id="KW-1185">Reference proteome</keyword>
<sequence length="140" mass="14836">MTITAVWTITSAQDANAGDGLTIDEPDQIDELIKRLSEPAAGPATIWHEGRKLADTASGMLDHDVVAAVEGGYGYLGYIDADHDYAVLEGDPSSPELHAEDADFPAGSGVTPDRLAEALREFLATGLRPTGVTWREADLS</sequence>
<accession>A0ABN3VJU8</accession>
<gene>
    <name evidence="2" type="ORF">GCM10010470_52670</name>
</gene>
<dbReference type="Pfam" id="PF14430">
    <property type="entry name" value="Imm1"/>
    <property type="match status" value="1"/>
</dbReference>